<dbReference type="OrthoDB" id="9815903at2"/>
<evidence type="ECO:0000313" key="4">
    <source>
        <dbReference type="Proteomes" id="UP000278035"/>
    </source>
</evidence>
<evidence type="ECO:0000313" key="3">
    <source>
        <dbReference type="EMBL" id="AZG73517.1"/>
    </source>
</evidence>
<organism evidence="3 4">
    <name type="scientific">Shewanella livingstonensis</name>
    <dbReference type="NCBI Taxonomy" id="150120"/>
    <lineage>
        <taxon>Bacteria</taxon>
        <taxon>Pseudomonadati</taxon>
        <taxon>Pseudomonadota</taxon>
        <taxon>Gammaproteobacteria</taxon>
        <taxon>Alteromonadales</taxon>
        <taxon>Shewanellaceae</taxon>
        <taxon>Shewanella</taxon>
    </lineage>
</organism>
<gene>
    <name evidence="3" type="ORF">EGC82_12545</name>
</gene>
<dbReference type="EMBL" id="CP034015">
    <property type="protein sequence ID" value="AZG73517.1"/>
    <property type="molecule type" value="Genomic_DNA"/>
</dbReference>
<dbReference type="Gene3D" id="2.180.10.10">
    <property type="entry name" value="RHS repeat-associated core"/>
    <property type="match status" value="1"/>
</dbReference>
<dbReference type="Pfam" id="PF25023">
    <property type="entry name" value="TEN_YD-shell"/>
    <property type="match status" value="1"/>
</dbReference>
<dbReference type="Proteomes" id="UP000278035">
    <property type="component" value="Chromosome"/>
</dbReference>
<reference evidence="4" key="1">
    <citation type="submission" date="2018-11" db="EMBL/GenBank/DDBJ databases">
        <title>Shewanella sp. M2.</title>
        <authorList>
            <person name="Hwang Y.J."/>
            <person name="Hwang C.Y."/>
        </authorList>
    </citation>
    <scope>NUCLEOTIDE SEQUENCE [LARGE SCALE GENOMIC DNA]</scope>
    <source>
        <strain evidence="4">LMG 19866</strain>
    </source>
</reference>
<feature type="domain" description="Teneurin-like YD-shell" evidence="2">
    <location>
        <begin position="127"/>
        <end position="238"/>
    </location>
</feature>
<evidence type="ECO:0000259" key="2">
    <source>
        <dbReference type="Pfam" id="PF25023"/>
    </source>
</evidence>
<dbReference type="NCBIfam" id="TIGR03696">
    <property type="entry name" value="Rhs_assc_core"/>
    <property type="match status" value="1"/>
</dbReference>
<name>A0A3G8LVI9_9GAMM</name>
<dbReference type="InterPro" id="IPR056823">
    <property type="entry name" value="TEN-like_YD-shell"/>
</dbReference>
<dbReference type="InterPro" id="IPR050708">
    <property type="entry name" value="T6SS_VgrG/RHS"/>
</dbReference>
<proteinExistence type="predicted"/>
<protein>
    <recommendedName>
        <fullName evidence="2">Teneurin-like YD-shell domain-containing protein</fullName>
    </recommendedName>
</protein>
<dbReference type="InterPro" id="IPR022385">
    <property type="entry name" value="Rhs_assc_core"/>
</dbReference>
<dbReference type="PANTHER" id="PTHR32305:SF15">
    <property type="entry name" value="PROTEIN RHSA-RELATED"/>
    <property type="match status" value="1"/>
</dbReference>
<dbReference type="KEGG" id="slj:EGC82_12545"/>
<dbReference type="PANTHER" id="PTHR32305">
    <property type="match status" value="1"/>
</dbReference>
<keyword evidence="1" id="KW-0677">Repeat</keyword>
<dbReference type="RefSeq" id="WP_124731066.1">
    <property type="nucleotide sequence ID" value="NZ_CBCSKC010000037.1"/>
</dbReference>
<keyword evidence="4" id="KW-1185">Reference proteome</keyword>
<evidence type="ECO:0000256" key="1">
    <source>
        <dbReference type="ARBA" id="ARBA00022737"/>
    </source>
</evidence>
<accession>A0A3G8LVI9</accession>
<dbReference type="AlphaFoldDB" id="A0A3G8LVI9"/>
<sequence length="549" mass="59824">MGNYTYYATKPHQLNEVKSASGAQLYKFFYDANGNSKTDGTRTFTYGSYDKPTLITKAGSSSTMKYGPERELIYKSDTYVENGKNVTYQTTYLGNYEKVYRTGGAGTLTEHKFYVGDIVYTQRSNGSTDTFYLHKDHQGSVIATTNGSGAVVSQAIYDPWGKRTAVYLHSSLASFTTSEPTDRGYTGHKHIKDLDIIHMGGRIYDSTLGRFLQADPFIQAPLNSQNYNRYSYVLNNPMSYTDPSGYFFSGLKKFVKNWWKPILAVVAVVATYGAATNWVAGWGATWGTAATATSAATLTTAGGIVTGGIAGGAGGFVSGALMTGSLKGSLTGALKGAFSGAIFGGIAAHYGNTWNFSRVMSNSVAGGISGEATGGSFREGFKLSFALSMTRLGWEHIKERTNMLKLRATKIEGNRPPVYNKHGELMTYSNRDMSQIVGTDAGDGNWFTNLTKDSGMEGTIFENKSSTWARSMNAISKGHDFWNSDISKLVGFQGYDSMTGMVLSGTETYNTAFQAWSLAGMVPTAAYTGIAMTANVPYIYDWHRREYYE</sequence>